<dbReference type="AlphaFoldDB" id="A0A2N1IRA5"/>
<dbReference type="EMBL" id="PJCG01000022">
    <property type="protein sequence ID" value="PKI22100.1"/>
    <property type="molecule type" value="Genomic_DNA"/>
</dbReference>
<feature type="transmembrane region" description="Helical" evidence="1">
    <location>
        <begin position="21"/>
        <end position="41"/>
    </location>
</feature>
<dbReference type="GO" id="GO:0015628">
    <property type="term" value="P:protein secretion by the type II secretion system"/>
    <property type="evidence" value="ECO:0007669"/>
    <property type="project" value="InterPro"/>
</dbReference>
<dbReference type="Proteomes" id="UP000233399">
    <property type="component" value="Unassembled WGS sequence"/>
</dbReference>
<dbReference type="GO" id="GO:0015627">
    <property type="term" value="C:type II protein secretion system complex"/>
    <property type="evidence" value="ECO:0007669"/>
    <property type="project" value="InterPro"/>
</dbReference>
<proteinExistence type="predicted"/>
<comment type="caution">
    <text evidence="2">The sequence shown here is derived from an EMBL/GenBank/DDBJ whole genome shotgun (WGS) entry which is preliminary data.</text>
</comment>
<organism evidence="2 3">
    <name type="scientific">Pseudomonas monteilii</name>
    <dbReference type="NCBI Taxonomy" id="76759"/>
    <lineage>
        <taxon>Bacteria</taxon>
        <taxon>Pseudomonadati</taxon>
        <taxon>Pseudomonadota</taxon>
        <taxon>Gammaproteobacteria</taxon>
        <taxon>Pseudomonadales</taxon>
        <taxon>Pseudomonadaceae</taxon>
        <taxon>Pseudomonas</taxon>
    </lineage>
</organism>
<dbReference type="RefSeq" id="WP_021783695.1">
    <property type="nucleotide sequence ID" value="NZ_KK214945.1"/>
</dbReference>
<accession>A0A2N1IRA5</accession>
<dbReference type="InterPro" id="IPR007690">
    <property type="entry name" value="T2SS_GspM"/>
</dbReference>
<keyword evidence="1" id="KW-0472">Membrane</keyword>
<evidence type="ECO:0000313" key="3">
    <source>
        <dbReference type="Proteomes" id="UP000233399"/>
    </source>
</evidence>
<dbReference type="Pfam" id="PF04612">
    <property type="entry name" value="T2SSM"/>
    <property type="match status" value="1"/>
</dbReference>
<evidence type="ECO:0000256" key="1">
    <source>
        <dbReference type="SAM" id="Phobius"/>
    </source>
</evidence>
<name>A0A2N1IRA5_9PSED</name>
<keyword evidence="1" id="KW-1133">Transmembrane helix</keyword>
<evidence type="ECO:0008006" key="4">
    <source>
        <dbReference type="Google" id="ProtNLM"/>
    </source>
</evidence>
<keyword evidence="1" id="KW-0812">Transmembrane</keyword>
<evidence type="ECO:0000313" key="2">
    <source>
        <dbReference type="EMBL" id="PKI22100.1"/>
    </source>
</evidence>
<sequence>MKRLNKKALAQQWQQIPAARRTILTLALWAVGLLIVWQLAWLPSQIRLRNAEAHLVQEQALAALLKRVTQRQPQSAGTSEPLTPASLSERARLAGLHVAGLEAREGQLEVSLQGPPAAVLSWLHALERDGGQVQRLQLQAVDEQLQVQLAMALAEG</sequence>
<protein>
    <recommendedName>
        <fullName evidence="4">Type II secretion system protein M</fullName>
    </recommendedName>
</protein>
<gene>
    <name evidence="2" type="ORF">CXB65_14575</name>
</gene>
<reference evidence="2 3" key="1">
    <citation type="submission" date="2017-12" db="EMBL/GenBank/DDBJ databases">
        <title>Isolation and characterization of an aerobic denitrifying Pseudomonas monteilii CY06 from aquaculture ponds.</title>
        <authorList>
            <person name="Ma Q."/>
            <person name="Cai Y."/>
            <person name="He Z."/>
        </authorList>
    </citation>
    <scope>NUCLEOTIDE SEQUENCE [LARGE SCALE GENOMIC DNA]</scope>
    <source>
        <strain evidence="2 3">CY06</strain>
    </source>
</reference>